<name>V7C1V8_PHAVU</name>
<feature type="domain" description="F-box" evidence="1">
    <location>
        <begin position="2"/>
        <end position="51"/>
    </location>
</feature>
<dbReference type="OrthoDB" id="1417300at2759"/>
<gene>
    <name evidence="2" type="ORF">PHAVU_004G032700g</name>
</gene>
<dbReference type="OMA" id="FFPEYGI"/>
<dbReference type="InterPro" id="IPR032675">
    <property type="entry name" value="LRR_dom_sf"/>
</dbReference>
<dbReference type="SUPFAM" id="SSF81383">
    <property type="entry name" value="F-box domain"/>
    <property type="match status" value="1"/>
</dbReference>
<organism evidence="2 3">
    <name type="scientific">Phaseolus vulgaris</name>
    <name type="common">Kidney bean</name>
    <name type="synonym">French bean</name>
    <dbReference type="NCBI Taxonomy" id="3885"/>
    <lineage>
        <taxon>Eukaryota</taxon>
        <taxon>Viridiplantae</taxon>
        <taxon>Streptophyta</taxon>
        <taxon>Embryophyta</taxon>
        <taxon>Tracheophyta</taxon>
        <taxon>Spermatophyta</taxon>
        <taxon>Magnoliopsida</taxon>
        <taxon>eudicotyledons</taxon>
        <taxon>Gunneridae</taxon>
        <taxon>Pentapetalae</taxon>
        <taxon>rosids</taxon>
        <taxon>fabids</taxon>
        <taxon>Fabales</taxon>
        <taxon>Fabaceae</taxon>
        <taxon>Papilionoideae</taxon>
        <taxon>50 kb inversion clade</taxon>
        <taxon>NPAAA clade</taxon>
        <taxon>indigoferoid/millettioid clade</taxon>
        <taxon>Phaseoleae</taxon>
        <taxon>Phaseolus</taxon>
    </lineage>
</organism>
<evidence type="ECO:0000313" key="2">
    <source>
        <dbReference type="EMBL" id="ESW23270.1"/>
    </source>
</evidence>
<dbReference type="InterPro" id="IPR001810">
    <property type="entry name" value="F-box_dom"/>
</dbReference>
<evidence type="ECO:0000259" key="1">
    <source>
        <dbReference type="PROSITE" id="PS50181"/>
    </source>
</evidence>
<dbReference type="Proteomes" id="UP000000226">
    <property type="component" value="Chromosome 4"/>
</dbReference>
<reference evidence="3" key="1">
    <citation type="journal article" date="2014" name="Nat. Genet.">
        <title>A reference genome for common bean and genome-wide analysis of dual domestications.</title>
        <authorList>
            <person name="Schmutz J."/>
            <person name="McClean P.E."/>
            <person name="Mamidi S."/>
            <person name="Wu G.A."/>
            <person name="Cannon S.B."/>
            <person name="Grimwood J."/>
            <person name="Jenkins J."/>
            <person name="Shu S."/>
            <person name="Song Q."/>
            <person name="Chavarro C."/>
            <person name="Torres-Torres M."/>
            <person name="Geffroy V."/>
            <person name="Moghaddam S.M."/>
            <person name="Gao D."/>
            <person name="Abernathy B."/>
            <person name="Barry K."/>
            <person name="Blair M."/>
            <person name="Brick M.A."/>
            <person name="Chovatia M."/>
            <person name="Gepts P."/>
            <person name="Goodstein D.M."/>
            <person name="Gonzales M."/>
            <person name="Hellsten U."/>
            <person name="Hyten D.L."/>
            <person name="Jia G."/>
            <person name="Kelly J.D."/>
            <person name="Kudrna D."/>
            <person name="Lee R."/>
            <person name="Richard M.M."/>
            <person name="Miklas P.N."/>
            <person name="Osorno J.M."/>
            <person name="Rodrigues J."/>
            <person name="Thareau V."/>
            <person name="Urrea C.A."/>
            <person name="Wang M."/>
            <person name="Yu Y."/>
            <person name="Zhang M."/>
            <person name="Wing R.A."/>
            <person name="Cregan P.B."/>
            <person name="Rokhsar D.S."/>
            <person name="Jackson S.A."/>
        </authorList>
    </citation>
    <scope>NUCLEOTIDE SEQUENCE [LARGE SCALE GENOMIC DNA]</scope>
    <source>
        <strain evidence="3">cv. G19833</strain>
    </source>
</reference>
<sequence>MADIISNFPDSILCYILSFLPTKQVVATSVLSKRWNLLWRSTCIEDVLRRRARLEHLDLQLGWFTGVPSVVFICKTLVVLKLILVTPKNNFFVDLPLLKILHLNFIRLSDFVVDLRPQFLSGSPNLEYLKVTDAVSSNVEEFHSLPKLVKAKIYTSDVPLEIIKNVKVFVTDKIYKRDLVCDFQNLVQLEFTTWEFSEGWLHVLEVLRHCPKLQTLVIRIDGDEEEPVLPYPLMVPTCISLHLKSCCLKDYRGSAFEFQFAEYIMLNANYLRTMKFSIHSDEYDLLRRHHMIRDLSSCSKTSDTCTLSFEKSI</sequence>
<dbReference type="AlphaFoldDB" id="V7C1V8"/>
<dbReference type="Gene3D" id="1.20.1280.50">
    <property type="match status" value="1"/>
</dbReference>
<dbReference type="SUPFAM" id="SSF52047">
    <property type="entry name" value="RNI-like"/>
    <property type="match status" value="1"/>
</dbReference>
<dbReference type="Pfam" id="PF08387">
    <property type="entry name" value="FBD"/>
    <property type="match status" value="1"/>
</dbReference>
<protein>
    <recommendedName>
        <fullName evidence="1">F-box domain-containing protein</fullName>
    </recommendedName>
</protein>
<keyword evidence="3" id="KW-1185">Reference proteome</keyword>
<dbReference type="InterPro" id="IPR053781">
    <property type="entry name" value="F-box_AtFBL13-like"/>
</dbReference>
<proteinExistence type="predicted"/>
<dbReference type="SMART" id="SM00579">
    <property type="entry name" value="FBD"/>
    <property type="match status" value="1"/>
</dbReference>
<dbReference type="PANTHER" id="PTHR31900">
    <property type="entry name" value="F-BOX/RNI SUPERFAMILY PROTEIN-RELATED"/>
    <property type="match status" value="1"/>
</dbReference>
<dbReference type="PROSITE" id="PS50181">
    <property type="entry name" value="FBOX"/>
    <property type="match status" value="1"/>
</dbReference>
<dbReference type="Pfam" id="PF00646">
    <property type="entry name" value="F-box"/>
    <property type="match status" value="1"/>
</dbReference>
<dbReference type="Gramene" id="ESW23270">
    <property type="protein sequence ID" value="ESW23270"/>
    <property type="gene ID" value="PHAVU_004G032700g"/>
</dbReference>
<dbReference type="CDD" id="cd22160">
    <property type="entry name" value="F-box_AtFBL13-like"/>
    <property type="match status" value="1"/>
</dbReference>
<dbReference type="Gene3D" id="3.80.10.10">
    <property type="entry name" value="Ribonuclease Inhibitor"/>
    <property type="match status" value="1"/>
</dbReference>
<evidence type="ECO:0000313" key="3">
    <source>
        <dbReference type="Proteomes" id="UP000000226"/>
    </source>
</evidence>
<dbReference type="PANTHER" id="PTHR31900:SF34">
    <property type="entry name" value="EMB|CAB62440.1-RELATED"/>
    <property type="match status" value="1"/>
</dbReference>
<dbReference type="InterPro" id="IPR006566">
    <property type="entry name" value="FBD"/>
</dbReference>
<accession>V7C1V8</accession>
<dbReference type="InterPro" id="IPR036047">
    <property type="entry name" value="F-box-like_dom_sf"/>
</dbReference>
<dbReference type="InterPro" id="IPR050232">
    <property type="entry name" value="FBL13/AtMIF1-like"/>
</dbReference>
<dbReference type="EMBL" id="CM002291">
    <property type="protein sequence ID" value="ESW23270.1"/>
    <property type="molecule type" value="Genomic_DNA"/>
</dbReference>
<dbReference type="SMART" id="SM00256">
    <property type="entry name" value="FBOX"/>
    <property type="match status" value="1"/>
</dbReference>